<sequence>MIDKHGSYAEKKALGTGNIKGKAMTGEQETLRGVPVNLK</sequence>
<gene>
    <name evidence="2" type="ordered locus">Desal_1680</name>
</gene>
<name>C6BT38_MARSD</name>
<feature type="region of interest" description="Disordered" evidence="1">
    <location>
        <begin position="1"/>
        <end position="39"/>
    </location>
</feature>
<dbReference type="STRING" id="526222.Desal_1680"/>
<proteinExistence type="predicted"/>
<dbReference type="HOGENOM" id="CLU_3308448_0_0_7"/>
<evidence type="ECO:0000313" key="2">
    <source>
        <dbReference type="EMBL" id="ACS79742.1"/>
    </source>
</evidence>
<dbReference type="KEGG" id="dsa:Desal_1680"/>
<accession>C6BT38</accession>
<feature type="compositionally biased region" description="Basic and acidic residues" evidence="1">
    <location>
        <begin position="1"/>
        <end position="13"/>
    </location>
</feature>
<evidence type="ECO:0000256" key="1">
    <source>
        <dbReference type="SAM" id="MobiDB-lite"/>
    </source>
</evidence>
<reference evidence="2 3" key="1">
    <citation type="submission" date="2009-06" db="EMBL/GenBank/DDBJ databases">
        <title>Complete sequence of Desulfovibrio salexigens DSM 2638.</title>
        <authorList>
            <consortium name="US DOE Joint Genome Institute"/>
            <person name="Lucas S."/>
            <person name="Copeland A."/>
            <person name="Lapidus A."/>
            <person name="Glavina del Rio T."/>
            <person name="Tice H."/>
            <person name="Bruce D."/>
            <person name="Goodwin L."/>
            <person name="Pitluck S."/>
            <person name="Munk A.C."/>
            <person name="Brettin T."/>
            <person name="Detter J.C."/>
            <person name="Han C."/>
            <person name="Tapia R."/>
            <person name="Larimer F."/>
            <person name="Land M."/>
            <person name="Hauser L."/>
            <person name="Kyrpides N."/>
            <person name="Anderson I."/>
            <person name="Wall J.D."/>
            <person name="Arkin A.P."/>
            <person name="Dehal P."/>
            <person name="Chivian D."/>
            <person name="Giles B."/>
            <person name="Hazen T.C."/>
        </authorList>
    </citation>
    <scope>NUCLEOTIDE SEQUENCE [LARGE SCALE GENOMIC DNA]</scope>
    <source>
        <strain evidence="3">ATCC 14822 / DSM 2638 / NCIMB 8403 / VKM B-1763</strain>
    </source>
</reference>
<dbReference type="EMBL" id="CP001649">
    <property type="protein sequence ID" value="ACS79742.1"/>
    <property type="molecule type" value="Genomic_DNA"/>
</dbReference>
<evidence type="ECO:0000313" key="3">
    <source>
        <dbReference type="Proteomes" id="UP000002601"/>
    </source>
</evidence>
<organism evidence="2 3">
    <name type="scientific">Maridesulfovibrio salexigens (strain ATCC 14822 / DSM 2638 / NCIMB 8403 / VKM B-1763)</name>
    <name type="common">Desulfovibrio salexigens</name>
    <dbReference type="NCBI Taxonomy" id="526222"/>
    <lineage>
        <taxon>Bacteria</taxon>
        <taxon>Pseudomonadati</taxon>
        <taxon>Thermodesulfobacteriota</taxon>
        <taxon>Desulfovibrionia</taxon>
        <taxon>Desulfovibrionales</taxon>
        <taxon>Desulfovibrionaceae</taxon>
        <taxon>Maridesulfovibrio</taxon>
    </lineage>
</organism>
<protein>
    <submittedName>
        <fullName evidence="2">Uncharacterized protein</fullName>
    </submittedName>
</protein>
<dbReference type="AlphaFoldDB" id="C6BT38"/>
<dbReference type="Proteomes" id="UP000002601">
    <property type="component" value="Chromosome"/>
</dbReference>
<keyword evidence="3" id="KW-1185">Reference proteome</keyword>